<dbReference type="SUPFAM" id="SSF53756">
    <property type="entry name" value="UDP-Glycosyltransferase/glycogen phosphorylase"/>
    <property type="match status" value="1"/>
</dbReference>
<proteinExistence type="predicted"/>
<accession>A0A1A8XW57</accession>
<reference evidence="2 3" key="1">
    <citation type="submission" date="2016-06" db="EMBL/GenBank/DDBJ databases">
        <authorList>
            <person name="Kjaerup R.B."/>
            <person name="Dalgaard T.S."/>
            <person name="Juul-Madsen H.R."/>
        </authorList>
    </citation>
    <scope>NUCLEOTIDE SEQUENCE [LARGE SCALE GENOMIC DNA]</scope>
    <source>
        <strain evidence="2">3</strain>
    </source>
</reference>
<dbReference type="EMBL" id="FLQX01000143">
    <property type="protein sequence ID" value="SBT08832.1"/>
    <property type="molecule type" value="Genomic_DNA"/>
</dbReference>
<dbReference type="Pfam" id="PF13692">
    <property type="entry name" value="Glyco_trans_1_4"/>
    <property type="match status" value="1"/>
</dbReference>
<keyword evidence="2" id="KW-0808">Transferase</keyword>
<dbReference type="STRING" id="1860102.ACCAA_640025"/>
<evidence type="ECO:0000313" key="2">
    <source>
        <dbReference type="EMBL" id="SBT08832.1"/>
    </source>
</evidence>
<dbReference type="Pfam" id="PF13579">
    <property type="entry name" value="Glyco_trans_4_4"/>
    <property type="match status" value="1"/>
</dbReference>
<evidence type="ECO:0000313" key="3">
    <source>
        <dbReference type="Proteomes" id="UP000199169"/>
    </source>
</evidence>
<dbReference type="CDD" id="cd03794">
    <property type="entry name" value="GT4_WbuB-like"/>
    <property type="match status" value="1"/>
</dbReference>
<dbReference type="PANTHER" id="PTHR45947:SF3">
    <property type="entry name" value="SULFOQUINOVOSYL TRANSFERASE SQD2"/>
    <property type="match status" value="1"/>
</dbReference>
<name>A0A1A8XW57_9PROT</name>
<feature type="domain" description="Glycosyltransferase subfamily 4-like N-terminal" evidence="1">
    <location>
        <begin position="18"/>
        <end position="185"/>
    </location>
</feature>
<dbReference type="RefSeq" id="WP_186408475.1">
    <property type="nucleotide sequence ID" value="NZ_FLQX01000143.1"/>
</dbReference>
<keyword evidence="3" id="KW-1185">Reference proteome</keyword>
<dbReference type="InterPro" id="IPR024004">
    <property type="entry name" value="PEP-CTERM/XrtA_GlycosylTrfase"/>
</dbReference>
<protein>
    <submittedName>
        <fullName evidence="2">Glycosyl transferase group 1</fullName>
    </submittedName>
</protein>
<dbReference type="InterPro" id="IPR050194">
    <property type="entry name" value="Glycosyltransferase_grp1"/>
</dbReference>
<dbReference type="PANTHER" id="PTHR45947">
    <property type="entry name" value="SULFOQUINOVOSYL TRANSFERASE SQD2"/>
    <property type="match status" value="1"/>
</dbReference>
<gene>
    <name evidence="2" type="ORF">ACCAA_640025</name>
</gene>
<organism evidence="2 3">
    <name type="scientific">Candidatus Accumulibacter aalborgensis</name>
    <dbReference type="NCBI Taxonomy" id="1860102"/>
    <lineage>
        <taxon>Bacteria</taxon>
        <taxon>Pseudomonadati</taxon>
        <taxon>Pseudomonadota</taxon>
        <taxon>Betaproteobacteria</taxon>
        <taxon>Candidatus Accumulibacter</taxon>
    </lineage>
</organism>
<evidence type="ECO:0000259" key="1">
    <source>
        <dbReference type="Pfam" id="PF13579"/>
    </source>
</evidence>
<sequence length="402" mass="44791">MSLRILHVLDHSLPLHSGYTFRTLSILREQRALGWYTVHLTTPKQGTKAGSQEDVDGWTFHRTPAADGTNVLNQMRLTAARLDEVVQATRPDLIHAHSPVLNALPSLWIGHRRRLPVVYEVRAFWEDAAVDHGSTAEASLRYRLSRAMETFAVRRADQVTTICEGLRGDIVARGVVPERVTVIPNAVDVAAFPFGARPDPELRCSLGLDGATVVGFAGSFYGYEGLDLLIEAVRRMLARHPRLRLLLVGGGPQECQLKAQVVAAGISEYVIFAGRVPHAEVKRYYGLIDVLVYPRLPMRLTELVTPLKPLEAMALGRILVASDVGGHRELIRHGETGFLFRAGDAVALAAAIDEILLRRPSWPQILEYARRFVERERTWASSVARYREVYRKALAPYGRGMD</sequence>
<dbReference type="InterPro" id="IPR028098">
    <property type="entry name" value="Glyco_trans_4-like_N"/>
</dbReference>
<dbReference type="Gene3D" id="3.40.50.2000">
    <property type="entry name" value="Glycogen Phosphorylase B"/>
    <property type="match status" value="2"/>
</dbReference>
<dbReference type="AlphaFoldDB" id="A0A1A8XW57"/>
<dbReference type="GO" id="GO:0016758">
    <property type="term" value="F:hexosyltransferase activity"/>
    <property type="evidence" value="ECO:0007669"/>
    <property type="project" value="TreeGrafter"/>
</dbReference>
<dbReference type="Proteomes" id="UP000199169">
    <property type="component" value="Unassembled WGS sequence"/>
</dbReference>
<dbReference type="NCBIfam" id="TIGR04063">
    <property type="entry name" value="stp3"/>
    <property type="match status" value="1"/>
</dbReference>